<sequence length="59" mass="6452">MSVTEGDWKVTEGLVVSEKMWKSVGCNVRNDAEESDAAHDAEESDATHDAEESDITHDS</sequence>
<protein>
    <submittedName>
        <fullName evidence="2">Uncharacterized protein</fullName>
    </submittedName>
</protein>
<reference evidence="2 3" key="1">
    <citation type="submission" date="2019-05" db="EMBL/GenBank/DDBJ databases">
        <title>Another draft genome of Portunus trituberculatus and its Hox gene families provides insights of decapod evolution.</title>
        <authorList>
            <person name="Jeong J.-H."/>
            <person name="Song I."/>
            <person name="Kim S."/>
            <person name="Choi T."/>
            <person name="Kim D."/>
            <person name="Ryu S."/>
            <person name="Kim W."/>
        </authorList>
    </citation>
    <scope>NUCLEOTIDE SEQUENCE [LARGE SCALE GENOMIC DNA]</scope>
    <source>
        <tissue evidence="2">Muscle</tissue>
    </source>
</reference>
<dbReference type="Proteomes" id="UP000324222">
    <property type="component" value="Unassembled WGS sequence"/>
</dbReference>
<gene>
    <name evidence="2" type="ORF">E2C01_007215</name>
</gene>
<dbReference type="EMBL" id="VSRR010000353">
    <property type="protein sequence ID" value="MPC14448.1"/>
    <property type="molecule type" value="Genomic_DNA"/>
</dbReference>
<name>A0A5B7CYU7_PORTR</name>
<comment type="caution">
    <text evidence="2">The sequence shown here is derived from an EMBL/GenBank/DDBJ whole genome shotgun (WGS) entry which is preliminary data.</text>
</comment>
<organism evidence="2 3">
    <name type="scientific">Portunus trituberculatus</name>
    <name type="common">Swimming crab</name>
    <name type="synonym">Neptunus trituberculatus</name>
    <dbReference type="NCBI Taxonomy" id="210409"/>
    <lineage>
        <taxon>Eukaryota</taxon>
        <taxon>Metazoa</taxon>
        <taxon>Ecdysozoa</taxon>
        <taxon>Arthropoda</taxon>
        <taxon>Crustacea</taxon>
        <taxon>Multicrustacea</taxon>
        <taxon>Malacostraca</taxon>
        <taxon>Eumalacostraca</taxon>
        <taxon>Eucarida</taxon>
        <taxon>Decapoda</taxon>
        <taxon>Pleocyemata</taxon>
        <taxon>Brachyura</taxon>
        <taxon>Eubrachyura</taxon>
        <taxon>Portunoidea</taxon>
        <taxon>Portunidae</taxon>
        <taxon>Portuninae</taxon>
        <taxon>Portunus</taxon>
    </lineage>
</organism>
<accession>A0A5B7CYU7</accession>
<feature type="region of interest" description="Disordered" evidence="1">
    <location>
        <begin position="31"/>
        <end position="59"/>
    </location>
</feature>
<proteinExistence type="predicted"/>
<evidence type="ECO:0000313" key="2">
    <source>
        <dbReference type="EMBL" id="MPC14448.1"/>
    </source>
</evidence>
<dbReference type="AlphaFoldDB" id="A0A5B7CYU7"/>
<evidence type="ECO:0000313" key="3">
    <source>
        <dbReference type="Proteomes" id="UP000324222"/>
    </source>
</evidence>
<evidence type="ECO:0000256" key="1">
    <source>
        <dbReference type="SAM" id="MobiDB-lite"/>
    </source>
</evidence>
<keyword evidence="3" id="KW-1185">Reference proteome</keyword>